<dbReference type="InterPro" id="IPR013785">
    <property type="entry name" value="Aldolase_TIM"/>
</dbReference>
<keyword evidence="2 3" id="KW-0456">Lyase</keyword>
<gene>
    <name evidence="6" type="ORF">H9815_04035</name>
</gene>
<dbReference type="PANTHER" id="PTHR12128:SF66">
    <property type="entry name" value="4-HYDROXY-2-OXOGLUTARATE ALDOLASE, MITOCHONDRIAL"/>
    <property type="match status" value="1"/>
</dbReference>
<evidence type="ECO:0000313" key="7">
    <source>
        <dbReference type="Proteomes" id="UP000824037"/>
    </source>
</evidence>
<feature type="active site" description="Schiff-base intermediate with substrate" evidence="4">
    <location>
        <position position="159"/>
    </location>
</feature>
<dbReference type="GO" id="GO:0008840">
    <property type="term" value="F:4-hydroxy-tetrahydrodipicolinate synthase activity"/>
    <property type="evidence" value="ECO:0007669"/>
    <property type="project" value="TreeGrafter"/>
</dbReference>
<reference evidence="6" key="2">
    <citation type="submission" date="2021-04" db="EMBL/GenBank/DDBJ databases">
        <authorList>
            <person name="Gilroy R."/>
        </authorList>
    </citation>
    <scope>NUCLEOTIDE SEQUENCE</scope>
    <source>
        <strain evidence="6">ChiGjej4B4-7305</strain>
    </source>
</reference>
<evidence type="ECO:0000313" key="6">
    <source>
        <dbReference type="EMBL" id="HIZ34924.1"/>
    </source>
</evidence>
<protein>
    <submittedName>
        <fullName evidence="6">Dihydrodipicolinate synthase family protein</fullName>
    </submittedName>
</protein>
<dbReference type="SMART" id="SM01130">
    <property type="entry name" value="DHDPS"/>
    <property type="match status" value="1"/>
</dbReference>
<dbReference type="GO" id="GO:0005829">
    <property type="term" value="C:cytosol"/>
    <property type="evidence" value="ECO:0007669"/>
    <property type="project" value="TreeGrafter"/>
</dbReference>
<feature type="binding site" evidence="5">
    <location>
        <position position="44"/>
    </location>
    <ligand>
        <name>pyruvate</name>
        <dbReference type="ChEBI" id="CHEBI:15361"/>
    </ligand>
</feature>
<evidence type="ECO:0000256" key="4">
    <source>
        <dbReference type="PIRSR" id="PIRSR001365-1"/>
    </source>
</evidence>
<sequence>MPGGLSAFPLTPFDGDRVDEAAFAGLVQRLVAAGVDSITVLGSTGSYPYLDRAERARVAQLAVQHADEVPVLVGVGALRTSWVHQHVDDAQQAGAAGVLLAPVSYQALTDEDVYGLYRDVTDELAVPLVVYDSPGTTHVRFTDDLYGEIARLPHVSSIKIPGVPAEPAAAAERIAQLRTVLPESVTIGVSGDALGATGLSAGCAVWYSVLGGTVPEPVLAITRAALSGAAAEAEDRSQRVRPLWDLFALHGSLRVTAAIAEELGLVPRSCLPLPLRGLDARDRARVATVLHRLEVG</sequence>
<dbReference type="PIRSF" id="PIRSF001365">
    <property type="entry name" value="DHDPS"/>
    <property type="match status" value="1"/>
</dbReference>
<dbReference type="EMBL" id="DXBY01000065">
    <property type="protein sequence ID" value="HIZ34924.1"/>
    <property type="molecule type" value="Genomic_DNA"/>
</dbReference>
<dbReference type="Pfam" id="PF00701">
    <property type="entry name" value="DHDPS"/>
    <property type="match status" value="1"/>
</dbReference>
<dbReference type="CDD" id="cd00408">
    <property type="entry name" value="DHDPS-like"/>
    <property type="match status" value="1"/>
</dbReference>
<evidence type="ECO:0000256" key="2">
    <source>
        <dbReference type="ARBA" id="ARBA00023239"/>
    </source>
</evidence>
<comment type="similarity">
    <text evidence="1 3">Belongs to the DapA family.</text>
</comment>
<proteinExistence type="inferred from homology"/>
<name>A0A9D2ECB0_9MICO</name>
<organism evidence="6 7">
    <name type="scientific">Candidatus Ruania gallistercoris</name>
    <dbReference type="NCBI Taxonomy" id="2838746"/>
    <lineage>
        <taxon>Bacteria</taxon>
        <taxon>Bacillati</taxon>
        <taxon>Actinomycetota</taxon>
        <taxon>Actinomycetes</taxon>
        <taxon>Micrococcales</taxon>
        <taxon>Ruaniaceae</taxon>
        <taxon>Ruania</taxon>
    </lineage>
</organism>
<evidence type="ECO:0000256" key="5">
    <source>
        <dbReference type="PIRSR" id="PIRSR001365-2"/>
    </source>
</evidence>
<evidence type="ECO:0000256" key="3">
    <source>
        <dbReference type="PIRNR" id="PIRNR001365"/>
    </source>
</evidence>
<dbReference type="InterPro" id="IPR002220">
    <property type="entry name" value="DapA-like"/>
</dbReference>
<dbReference type="SUPFAM" id="SSF51569">
    <property type="entry name" value="Aldolase"/>
    <property type="match status" value="1"/>
</dbReference>
<dbReference type="Gene3D" id="3.20.20.70">
    <property type="entry name" value="Aldolase class I"/>
    <property type="match status" value="1"/>
</dbReference>
<comment type="caution">
    <text evidence="6">The sequence shown here is derived from an EMBL/GenBank/DDBJ whole genome shotgun (WGS) entry which is preliminary data.</text>
</comment>
<dbReference type="PRINTS" id="PR00146">
    <property type="entry name" value="DHPICSNTHASE"/>
</dbReference>
<dbReference type="AlphaFoldDB" id="A0A9D2ECB0"/>
<dbReference type="Proteomes" id="UP000824037">
    <property type="component" value="Unassembled WGS sequence"/>
</dbReference>
<evidence type="ECO:0000256" key="1">
    <source>
        <dbReference type="ARBA" id="ARBA00007592"/>
    </source>
</evidence>
<accession>A0A9D2ECB0</accession>
<dbReference type="PANTHER" id="PTHR12128">
    <property type="entry name" value="DIHYDRODIPICOLINATE SYNTHASE"/>
    <property type="match status" value="1"/>
</dbReference>
<feature type="active site" description="Proton donor/acceptor" evidence="4">
    <location>
        <position position="131"/>
    </location>
</feature>
<reference evidence="6" key="1">
    <citation type="journal article" date="2021" name="PeerJ">
        <title>Extensive microbial diversity within the chicken gut microbiome revealed by metagenomics and culture.</title>
        <authorList>
            <person name="Gilroy R."/>
            <person name="Ravi A."/>
            <person name="Getino M."/>
            <person name="Pursley I."/>
            <person name="Horton D.L."/>
            <person name="Alikhan N.F."/>
            <person name="Baker D."/>
            <person name="Gharbi K."/>
            <person name="Hall N."/>
            <person name="Watson M."/>
            <person name="Adriaenssens E.M."/>
            <person name="Foster-Nyarko E."/>
            <person name="Jarju S."/>
            <person name="Secka A."/>
            <person name="Antonio M."/>
            <person name="Oren A."/>
            <person name="Chaudhuri R.R."/>
            <person name="La Ragione R."/>
            <person name="Hildebrand F."/>
            <person name="Pallen M.J."/>
        </authorList>
    </citation>
    <scope>NUCLEOTIDE SEQUENCE</scope>
    <source>
        <strain evidence="6">ChiGjej4B4-7305</strain>
    </source>
</reference>